<dbReference type="RefSeq" id="WP_251934468.1">
    <property type="nucleotide sequence ID" value="NZ_CP098747.1"/>
</dbReference>
<dbReference type="PANTHER" id="PTHR11783">
    <property type="entry name" value="SULFOTRANSFERASE SULT"/>
    <property type="match status" value="1"/>
</dbReference>
<organism evidence="4 5">
    <name type="scientific">Sneathiella marina</name>
    <dbReference type="NCBI Taxonomy" id="2950108"/>
    <lineage>
        <taxon>Bacteria</taxon>
        <taxon>Pseudomonadati</taxon>
        <taxon>Pseudomonadota</taxon>
        <taxon>Alphaproteobacteria</taxon>
        <taxon>Sneathiellales</taxon>
        <taxon>Sneathiellaceae</taxon>
        <taxon>Sneathiella</taxon>
    </lineage>
</organism>
<evidence type="ECO:0000313" key="4">
    <source>
        <dbReference type="EMBL" id="USG61435.1"/>
    </source>
</evidence>
<evidence type="ECO:0000313" key="5">
    <source>
        <dbReference type="Proteomes" id="UP001056291"/>
    </source>
</evidence>
<reference evidence="4" key="1">
    <citation type="submission" date="2022-06" db="EMBL/GenBank/DDBJ databases">
        <title>Sneathiella actinostolidae sp. nov., isolated from a sea anemonein the Western Pacific Ocean.</title>
        <authorList>
            <person name="Wei M.J."/>
        </authorList>
    </citation>
    <scope>NUCLEOTIDE SEQUENCE</scope>
    <source>
        <strain evidence="4">PHK-P5</strain>
    </source>
</reference>
<dbReference type="Proteomes" id="UP001056291">
    <property type="component" value="Chromosome"/>
</dbReference>
<proteinExistence type="inferred from homology"/>
<keyword evidence="5" id="KW-1185">Reference proteome</keyword>
<evidence type="ECO:0000259" key="3">
    <source>
        <dbReference type="Pfam" id="PF00685"/>
    </source>
</evidence>
<dbReference type="InterPro" id="IPR000863">
    <property type="entry name" value="Sulfotransferase_dom"/>
</dbReference>
<feature type="domain" description="Sulfotransferase" evidence="3">
    <location>
        <begin position="5"/>
        <end position="270"/>
    </location>
</feature>
<dbReference type="Pfam" id="PF00685">
    <property type="entry name" value="Sulfotransfer_1"/>
    <property type="match status" value="1"/>
</dbReference>
<evidence type="ECO:0000256" key="1">
    <source>
        <dbReference type="ARBA" id="ARBA00005771"/>
    </source>
</evidence>
<sequence length="283" mass="32145">MGGIIWLASYPKSGNTWVRTFLHNLLTNAERPADLNELSKFTIGDGNKGWYETVSRKPFDSLSPEEVAALIPKVQEAYARSRPDSVFVKTHNFLGKILDVPLITPGFTAGAVYIVRNPLDVVISLSDHYGLPLDDGIGMLNDPDAYSAETDRKVQDYLGSWSDHVKSWETMEKSMCHTMRYEDMLFKPEKTFGGLAKFLGLNPPKQRLRRAIKFSSFGALQKQEKEKGFNERSDKTEKFFRVGKAGQWKTALNPEQIDRITTAHSHMMEKYGYMPKARKTDKL</sequence>
<dbReference type="SUPFAM" id="SSF52540">
    <property type="entry name" value="P-loop containing nucleoside triphosphate hydrolases"/>
    <property type="match status" value="1"/>
</dbReference>
<evidence type="ECO:0000256" key="2">
    <source>
        <dbReference type="ARBA" id="ARBA00022679"/>
    </source>
</evidence>
<comment type="similarity">
    <text evidence="1">Belongs to the sulfotransferase 1 family.</text>
</comment>
<dbReference type="EMBL" id="CP098747">
    <property type="protein sequence ID" value="USG61435.1"/>
    <property type="molecule type" value="Genomic_DNA"/>
</dbReference>
<dbReference type="InterPro" id="IPR027417">
    <property type="entry name" value="P-loop_NTPase"/>
</dbReference>
<accession>A0ABY4W6S5</accession>
<name>A0ABY4W6S5_9PROT</name>
<protein>
    <submittedName>
        <fullName evidence="4">Sulfotransferase domain-containing protein</fullName>
    </submittedName>
</protein>
<gene>
    <name evidence="4" type="ORF">NBZ79_00400</name>
</gene>
<keyword evidence="2" id="KW-0808">Transferase</keyword>
<dbReference type="Gene3D" id="3.40.50.300">
    <property type="entry name" value="P-loop containing nucleotide triphosphate hydrolases"/>
    <property type="match status" value="1"/>
</dbReference>